<dbReference type="Proteomes" id="UP000485367">
    <property type="component" value="Unassembled WGS sequence"/>
</dbReference>
<accession>A0A1V5SGJ7</accession>
<dbReference type="EMBL" id="MWBO01000009">
    <property type="protein sequence ID" value="OQA53142.1"/>
    <property type="molecule type" value="Genomic_DNA"/>
</dbReference>
<protein>
    <submittedName>
        <fullName evidence="1">Uncharacterized protein</fullName>
    </submittedName>
</protein>
<sequence>MRVFRGVQVICVIKKIPEIIIAVIDMGGVAIKRGRRLISKGPAMLAIPVIKAKALTDLIIGEPLALRSFVIVSELPSTIFHLLCETGVGAVASARVRASKTHRRV</sequence>
<organism evidence="1">
    <name type="scientific">candidate division WS2 bacterium ADurb.Bin280</name>
    <dbReference type="NCBI Taxonomy" id="1852829"/>
    <lineage>
        <taxon>Bacteria</taxon>
        <taxon>candidate division WS2</taxon>
    </lineage>
</organism>
<dbReference type="AlphaFoldDB" id="A0A1V5SGJ7"/>
<comment type="caution">
    <text evidence="1">The sequence shown here is derived from an EMBL/GenBank/DDBJ whole genome shotgun (WGS) entry which is preliminary data.</text>
</comment>
<name>A0A1V5SGJ7_9BACT</name>
<proteinExistence type="predicted"/>
<gene>
    <name evidence="1" type="ORF">BWY43_00163</name>
</gene>
<evidence type="ECO:0000313" key="1">
    <source>
        <dbReference type="EMBL" id="OQA53142.1"/>
    </source>
</evidence>
<reference evidence="1" key="1">
    <citation type="submission" date="2017-02" db="EMBL/GenBank/DDBJ databases">
        <title>Delving into the versatile metabolic prowess of the omnipresent phylum Bacteroidetes.</title>
        <authorList>
            <person name="Nobu M.K."/>
            <person name="Mei R."/>
            <person name="Narihiro T."/>
            <person name="Kuroda K."/>
            <person name="Liu W.-T."/>
        </authorList>
    </citation>
    <scope>NUCLEOTIDE SEQUENCE</scope>
    <source>
        <strain evidence="1">ADurb.Bin280</strain>
    </source>
</reference>